<evidence type="ECO:0000313" key="1">
    <source>
        <dbReference type="EMBL" id="RMZ68112.1"/>
    </source>
</evidence>
<proteinExistence type="predicted"/>
<dbReference type="AlphaFoldDB" id="A0A3M7M111"/>
<accession>A0A3M7M111</accession>
<sequence>MNHDMGRRRKHKIMVTREKVVGFFCWEPPTHLCRSRLWL</sequence>
<evidence type="ECO:0000313" key="2">
    <source>
        <dbReference type="Proteomes" id="UP000265663"/>
    </source>
</evidence>
<reference evidence="1 2" key="1">
    <citation type="journal article" date="2014" name="PLoS ONE">
        <title>De novo Genome Assembly of the Fungal Plant Pathogen Pyrenophora semeniperda.</title>
        <authorList>
            <person name="Soliai M.M."/>
            <person name="Meyer S.E."/>
            <person name="Udall J.A."/>
            <person name="Elzinga D.E."/>
            <person name="Hermansen R.A."/>
            <person name="Bodily P.M."/>
            <person name="Hart A.A."/>
            <person name="Coleman C.E."/>
        </authorList>
    </citation>
    <scope>NUCLEOTIDE SEQUENCE [LARGE SCALE GENOMIC DNA]</scope>
    <source>
        <strain evidence="1 2">CCB06</strain>
        <tissue evidence="1">Mycelium</tissue>
    </source>
</reference>
<gene>
    <name evidence="1" type="ORF">GMOD_00004300</name>
</gene>
<organism evidence="1 2">
    <name type="scientific">Pyrenophora seminiperda CCB06</name>
    <dbReference type="NCBI Taxonomy" id="1302712"/>
    <lineage>
        <taxon>Eukaryota</taxon>
        <taxon>Fungi</taxon>
        <taxon>Dikarya</taxon>
        <taxon>Ascomycota</taxon>
        <taxon>Pezizomycotina</taxon>
        <taxon>Dothideomycetes</taxon>
        <taxon>Pleosporomycetidae</taxon>
        <taxon>Pleosporales</taxon>
        <taxon>Pleosporineae</taxon>
        <taxon>Pleosporaceae</taxon>
        <taxon>Pyrenophora</taxon>
    </lineage>
</organism>
<keyword evidence="2" id="KW-1185">Reference proteome</keyword>
<name>A0A3M7M111_9PLEO</name>
<dbReference type="EMBL" id="KE747814">
    <property type="protein sequence ID" value="RMZ68112.1"/>
    <property type="molecule type" value="Genomic_DNA"/>
</dbReference>
<protein>
    <submittedName>
        <fullName evidence="1">Uncharacterized protein</fullName>
    </submittedName>
</protein>
<dbReference type="Proteomes" id="UP000265663">
    <property type="component" value="Unassembled WGS sequence"/>
</dbReference>